<evidence type="ECO:0000256" key="1">
    <source>
        <dbReference type="SAM" id="MobiDB-lite"/>
    </source>
</evidence>
<dbReference type="RefSeq" id="WP_000353699.1">
    <property type="nucleotide sequence ID" value="NZ_JH791883.1"/>
</dbReference>
<feature type="region of interest" description="Disordered" evidence="1">
    <location>
        <begin position="28"/>
        <end position="54"/>
    </location>
</feature>
<proteinExistence type="predicted"/>
<dbReference type="AlphaFoldDB" id="A0A9W5KSN5"/>
<organism evidence="2 3">
    <name type="scientific">Bacillus cereus VD154</name>
    <dbReference type="NCBI Taxonomy" id="1053238"/>
    <lineage>
        <taxon>Bacteria</taxon>
        <taxon>Bacillati</taxon>
        <taxon>Bacillota</taxon>
        <taxon>Bacilli</taxon>
        <taxon>Bacillales</taxon>
        <taxon>Bacillaceae</taxon>
        <taxon>Bacillus</taxon>
        <taxon>Bacillus cereus group</taxon>
    </lineage>
</organism>
<evidence type="ECO:0000313" key="3">
    <source>
        <dbReference type="Proteomes" id="UP000006967"/>
    </source>
</evidence>
<dbReference type="EMBL" id="AHFG01000068">
    <property type="protein sequence ID" value="EJR67725.1"/>
    <property type="molecule type" value="Genomic_DNA"/>
</dbReference>
<protein>
    <submittedName>
        <fullName evidence="2">Uncharacterized protein</fullName>
    </submittedName>
</protein>
<comment type="caution">
    <text evidence="2">The sequence shown here is derived from an EMBL/GenBank/DDBJ whole genome shotgun (WGS) entry which is preliminary data.</text>
</comment>
<name>A0A9W5KSN5_BACCE</name>
<gene>
    <name evidence="2" type="ORF">IK5_05090</name>
</gene>
<sequence>MDILLQLLQDVAKVFLTTFAAAYANKLVAKRNNKRKRTTPTSTKRKRGGSKNRK</sequence>
<accession>A0A9W5KSN5</accession>
<reference evidence="2 3" key="1">
    <citation type="submission" date="2012-04" db="EMBL/GenBank/DDBJ databases">
        <title>The Genome Sequence of Bacillus cereus VD154.</title>
        <authorList>
            <consortium name="The Broad Institute Genome Sequencing Platform"/>
            <consortium name="The Broad Institute Genome Sequencing Center for Infectious Disease"/>
            <person name="Feldgarden M."/>
            <person name="Van der Auwera G.A."/>
            <person name="Mahillon J."/>
            <person name="Duprez V."/>
            <person name="Timmery S."/>
            <person name="Mattelet C."/>
            <person name="Dierick K."/>
            <person name="Sun M."/>
            <person name="Yu Z."/>
            <person name="Zhu L."/>
            <person name="Hu X."/>
            <person name="Shank E.B."/>
            <person name="Swiecicka I."/>
            <person name="Hansen B.M."/>
            <person name="Andrup L."/>
            <person name="Young S.K."/>
            <person name="Zeng Q."/>
            <person name="Gargeya S."/>
            <person name="Fitzgerald M."/>
            <person name="Haas B."/>
            <person name="Abouelleil A."/>
            <person name="Alvarado L."/>
            <person name="Arachchi H.M."/>
            <person name="Berlin A."/>
            <person name="Chapman S.B."/>
            <person name="Goldberg J."/>
            <person name="Griggs A."/>
            <person name="Gujja S."/>
            <person name="Hansen M."/>
            <person name="Howarth C."/>
            <person name="Imamovic A."/>
            <person name="Larimer J."/>
            <person name="McCowen C."/>
            <person name="Montmayeur A."/>
            <person name="Murphy C."/>
            <person name="Neiman D."/>
            <person name="Pearson M."/>
            <person name="Priest M."/>
            <person name="Roberts A."/>
            <person name="Saif S."/>
            <person name="Shea T."/>
            <person name="Sisk P."/>
            <person name="Sykes S."/>
            <person name="Wortman J."/>
            <person name="Nusbaum C."/>
            <person name="Birren B."/>
        </authorList>
    </citation>
    <scope>NUCLEOTIDE SEQUENCE [LARGE SCALE GENOMIC DNA]</scope>
    <source>
        <strain evidence="2 3">VD154</strain>
    </source>
</reference>
<evidence type="ECO:0000313" key="2">
    <source>
        <dbReference type="EMBL" id="EJR67725.1"/>
    </source>
</evidence>
<dbReference type="Proteomes" id="UP000006967">
    <property type="component" value="Unassembled WGS sequence"/>
</dbReference>